<dbReference type="GO" id="GO:0001650">
    <property type="term" value="C:fibrillar center"/>
    <property type="evidence" value="ECO:0007669"/>
    <property type="project" value="TreeGrafter"/>
</dbReference>
<dbReference type="Proteomes" id="UP000032304">
    <property type="component" value="Chromosome 7"/>
</dbReference>
<gene>
    <name evidence="1" type="ORF">B456_007G379000</name>
</gene>
<dbReference type="KEGG" id="gra:105761862"/>
<dbReference type="eggNOG" id="ENOG502QW2G">
    <property type="taxonomic scope" value="Eukaryota"/>
</dbReference>
<reference evidence="1 2" key="1">
    <citation type="journal article" date="2012" name="Nature">
        <title>Repeated polyploidization of Gossypium genomes and the evolution of spinnable cotton fibres.</title>
        <authorList>
            <person name="Paterson A.H."/>
            <person name="Wendel J.F."/>
            <person name="Gundlach H."/>
            <person name="Guo H."/>
            <person name="Jenkins J."/>
            <person name="Jin D."/>
            <person name="Llewellyn D."/>
            <person name="Showmaker K.C."/>
            <person name="Shu S."/>
            <person name="Udall J."/>
            <person name="Yoo M.J."/>
            <person name="Byers R."/>
            <person name="Chen W."/>
            <person name="Doron-Faigenboim A."/>
            <person name="Duke M.V."/>
            <person name="Gong L."/>
            <person name="Grimwood J."/>
            <person name="Grover C."/>
            <person name="Grupp K."/>
            <person name="Hu G."/>
            <person name="Lee T.H."/>
            <person name="Li J."/>
            <person name="Lin L."/>
            <person name="Liu T."/>
            <person name="Marler B.S."/>
            <person name="Page J.T."/>
            <person name="Roberts A.W."/>
            <person name="Romanel E."/>
            <person name="Sanders W.S."/>
            <person name="Szadkowski E."/>
            <person name="Tan X."/>
            <person name="Tang H."/>
            <person name="Xu C."/>
            <person name="Wang J."/>
            <person name="Wang Z."/>
            <person name="Zhang D."/>
            <person name="Zhang L."/>
            <person name="Ashrafi H."/>
            <person name="Bedon F."/>
            <person name="Bowers J.E."/>
            <person name="Brubaker C.L."/>
            <person name="Chee P.W."/>
            <person name="Das S."/>
            <person name="Gingle A.R."/>
            <person name="Haigler C.H."/>
            <person name="Harker D."/>
            <person name="Hoffmann L.V."/>
            <person name="Hovav R."/>
            <person name="Jones D.C."/>
            <person name="Lemke C."/>
            <person name="Mansoor S."/>
            <person name="ur Rahman M."/>
            <person name="Rainville L.N."/>
            <person name="Rambani A."/>
            <person name="Reddy U.K."/>
            <person name="Rong J.K."/>
            <person name="Saranga Y."/>
            <person name="Scheffler B.E."/>
            <person name="Scheffler J.A."/>
            <person name="Stelly D.M."/>
            <person name="Triplett B.A."/>
            <person name="Van Deynze A."/>
            <person name="Vaslin M.F."/>
            <person name="Waghmare V.N."/>
            <person name="Walford S.A."/>
            <person name="Wright R.J."/>
            <person name="Zaki E.A."/>
            <person name="Zhang T."/>
            <person name="Dennis E.S."/>
            <person name="Mayer K.F."/>
            <person name="Peterson D.G."/>
            <person name="Rokhsar D.S."/>
            <person name="Wang X."/>
            <person name="Schmutz J."/>
        </authorList>
    </citation>
    <scope>NUCLEOTIDE SEQUENCE [LARGE SCALE GENOMIC DNA]</scope>
</reference>
<dbReference type="OrthoDB" id="2382881at2759"/>
<dbReference type="Gramene" id="KJB46628">
    <property type="protein sequence ID" value="KJB46628"/>
    <property type="gene ID" value="B456_007G379000"/>
</dbReference>
<dbReference type="GO" id="GO:0001164">
    <property type="term" value="F:RNA polymerase I core promoter sequence-specific DNA binding"/>
    <property type="evidence" value="ECO:0007669"/>
    <property type="project" value="TreeGrafter"/>
</dbReference>
<sequence length="900" mass="102109">MELSEEWKAYFPIGKSLDPPLLSSSKLGPLFFIPKPKTLPKILFHSPSLFPPLLPPLPRLSFSRFLSASSVPYSTSFSIASCFTPNCSHDDDASSLLSHNRLHLLHCPDHNITLVFFTTGSNHDRIGFFAIHVQDNDFKFLGDGNGGVFISNNHFNHKILSILVNPVDDFDGISGDSVVGYLMTSTLYSVHWYSVRFDNSSKTPALDYLGSKLFKSSSIVCACCSPHIPEESVVLLENGALFLFDLASYVNCQKPNGYVKGSKFRVLWDDSSVSENCKWLGIEFSWHPRILVVARSDAVFLLDFRSDECNVTCLAKIEMLSPYAVVDEDQFLAFSRAGADGFQFVLASLSLLLLCDVRKPMLPLLRWAHALDNPCFIDVIRLSELRSQSRDDTYQWATESGFCIILGSFWNCEFRLFCYGPSSANEGPVAMEISKFCKPFLAWDLPSDLLLSNQECHCGSCLVREEFSKGALPEWIDWQQKKDIVLGFGVLSRDLSKLVCESDEFGGFTLIRLMSSGRIEAQRYCASWDLVQNFNVAHREPFFNFGDSLLYALGDDEYEFPKRFKYLNLDYLRGYLNDNLAEGLDSRIKKSHKGLQQKESFNLDFHEILCEKLKVCGFGRFRSSPALSVVFNDISLPTSICEVASRQMWATLPLELLLLAFSSYPELLDVPFDDMTMPLEFSVVPDLPQLPPFLLRKPSCRSTKWSHKMQPDDSLVGPVLPLPILLTLHEFRNGCPDSEKMCEFSSEVEFGLRCNEVMQVAAEMAVSDSSLLNNDEIVSLADDRDEMWVNSQRPKPLLLYHPVGGESYGNHIYKDEKFTTMITKVHKVTDRNDTTDSVGLELFDDLCPIELKLYVPVMNFGSQELEAFKTLKRQFCRWQERFKPYQELCIQNNIDFQKKA</sequence>
<dbReference type="AlphaFoldDB" id="A0A0D2R5Q3"/>
<accession>A0A0D2R5Q3</accession>
<dbReference type="InterPro" id="IPR038801">
    <property type="entry name" value="TAF1C"/>
</dbReference>
<organism evidence="1 2">
    <name type="scientific">Gossypium raimondii</name>
    <name type="common">Peruvian cotton</name>
    <name type="synonym">Gossypium klotzschianum subsp. raimondii</name>
    <dbReference type="NCBI Taxonomy" id="29730"/>
    <lineage>
        <taxon>Eukaryota</taxon>
        <taxon>Viridiplantae</taxon>
        <taxon>Streptophyta</taxon>
        <taxon>Embryophyta</taxon>
        <taxon>Tracheophyta</taxon>
        <taxon>Spermatophyta</taxon>
        <taxon>Magnoliopsida</taxon>
        <taxon>eudicotyledons</taxon>
        <taxon>Gunneridae</taxon>
        <taxon>Pentapetalae</taxon>
        <taxon>rosids</taxon>
        <taxon>malvids</taxon>
        <taxon>Malvales</taxon>
        <taxon>Malvaceae</taxon>
        <taxon>Malvoideae</taxon>
        <taxon>Gossypium</taxon>
    </lineage>
</organism>
<name>A0A0D2R5Q3_GOSRA</name>
<dbReference type="OMA" id="QSDGFMH"/>
<dbReference type="PANTHER" id="PTHR15319">
    <property type="entry name" value="TATA BOX-BINDING PROTEIN ASSOCIATED FACTOR RNA POLYMERASE I SUBUNIT C"/>
    <property type="match status" value="1"/>
</dbReference>
<protein>
    <submittedName>
        <fullName evidence="1">Uncharacterized protein</fullName>
    </submittedName>
</protein>
<dbReference type="PANTHER" id="PTHR15319:SF1">
    <property type="entry name" value="TATA BOX-BINDING PROTEIN-ASSOCIATED FACTOR RNA POLYMERASE I SUBUNIT C"/>
    <property type="match status" value="1"/>
</dbReference>
<evidence type="ECO:0000313" key="1">
    <source>
        <dbReference type="EMBL" id="KJB46628.1"/>
    </source>
</evidence>
<proteinExistence type="predicted"/>
<evidence type="ECO:0000313" key="2">
    <source>
        <dbReference type="Proteomes" id="UP000032304"/>
    </source>
</evidence>
<dbReference type="STRING" id="29730.A0A0D2R5Q3"/>
<keyword evidence="2" id="KW-1185">Reference proteome</keyword>
<dbReference type="EMBL" id="CM001746">
    <property type="protein sequence ID" value="KJB46628.1"/>
    <property type="molecule type" value="Genomic_DNA"/>
</dbReference>